<dbReference type="SUPFAM" id="SSF53067">
    <property type="entry name" value="Actin-like ATPase domain"/>
    <property type="match status" value="1"/>
</dbReference>
<gene>
    <name evidence="1" type="ORF">SDC9_140459</name>
</gene>
<dbReference type="InterPro" id="IPR056546">
    <property type="entry name" value="MreB_MamK-like"/>
</dbReference>
<dbReference type="Gene3D" id="3.30.420.40">
    <property type="match status" value="1"/>
</dbReference>
<dbReference type="AlphaFoldDB" id="A0A645DYB6"/>
<dbReference type="InterPro" id="IPR043129">
    <property type="entry name" value="ATPase_NBD"/>
</dbReference>
<comment type="caution">
    <text evidence="1">The sequence shown here is derived from an EMBL/GenBank/DDBJ whole genome shotgun (WGS) entry which is preliminary data.</text>
</comment>
<reference evidence="1" key="1">
    <citation type="submission" date="2019-08" db="EMBL/GenBank/DDBJ databases">
        <authorList>
            <person name="Kucharzyk K."/>
            <person name="Murdoch R.W."/>
            <person name="Higgins S."/>
            <person name="Loffler F."/>
        </authorList>
    </citation>
    <scope>NUCLEOTIDE SEQUENCE</scope>
</reference>
<protein>
    <recommendedName>
        <fullName evidence="2">Rod shape-determining protein MreB</fullName>
    </recommendedName>
</protein>
<sequence length="60" mass="6327">MTGGGALLDGLDKLIQEVTKVPVYVAEDSVSCVALGTGKVLDYIDKLDDSFSSQHVSLID</sequence>
<organism evidence="1">
    <name type="scientific">bioreactor metagenome</name>
    <dbReference type="NCBI Taxonomy" id="1076179"/>
    <lineage>
        <taxon>unclassified sequences</taxon>
        <taxon>metagenomes</taxon>
        <taxon>ecological metagenomes</taxon>
    </lineage>
</organism>
<name>A0A645DYB6_9ZZZZ</name>
<proteinExistence type="predicted"/>
<accession>A0A645DYB6</accession>
<dbReference type="Pfam" id="PF06723">
    <property type="entry name" value="MreB_Mbl"/>
    <property type="match status" value="1"/>
</dbReference>
<dbReference type="EMBL" id="VSSQ01040147">
    <property type="protein sequence ID" value="MPM93322.1"/>
    <property type="molecule type" value="Genomic_DNA"/>
</dbReference>
<evidence type="ECO:0000313" key="1">
    <source>
        <dbReference type="EMBL" id="MPM93322.1"/>
    </source>
</evidence>
<evidence type="ECO:0008006" key="2">
    <source>
        <dbReference type="Google" id="ProtNLM"/>
    </source>
</evidence>